<organism evidence="7 8">
    <name type="scientific">Mesorhizobium qingshengii</name>
    <dbReference type="NCBI Taxonomy" id="1165689"/>
    <lineage>
        <taxon>Bacteria</taxon>
        <taxon>Pseudomonadati</taxon>
        <taxon>Pseudomonadota</taxon>
        <taxon>Alphaproteobacteria</taxon>
        <taxon>Hyphomicrobiales</taxon>
        <taxon>Phyllobacteriaceae</taxon>
        <taxon>Mesorhizobium</taxon>
    </lineage>
</organism>
<gene>
    <name evidence="7" type="ORF">OOJ09_29450</name>
</gene>
<dbReference type="PANTHER" id="PTHR44757:SF2">
    <property type="entry name" value="BIOFILM ARCHITECTURE MAINTENANCE PROTEIN MBAA"/>
    <property type="match status" value="1"/>
</dbReference>
<evidence type="ECO:0000259" key="2">
    <source>
        <dbReference type="PROSITE" id="PS50112"/>
    </source>
</evidence>
<dbReference type="Gene3D" id="3.30.70.270">
    <property type="match status" value="1"/>
</dbReference>
<dbReference type="EMBL" id="JAPFQA010000025">
    <property type="protein sequence ID" value="MCZ8548317.1"/>
    <property type="molecule type" value="Genomic_DNA"/>
</dbReference>
<dbReference type="InterPro" id="IPR000160">
    <property type="entry name" value="GGDEF_dom"/>
</dbReference>
<dbReference type="SUPFAM" id="SSF141868">
    <property type="entry name" value="EAL domain-like"/>
    <property type="match status" value="1"/>
</dbReference>
<feature type="transmembrane region" description="Helical" evidence="1">
    <location>
        <begin position="198"/>
        <end position="221"/>
    </location>
</feature>
<dbReference type="InterPro" id="IPR029787">
    <property type="entry name" value="Nucleotide_cyclase"/>
</dbReference>
<dbReference type="SUPFAM" id="SSF55073">
    <property type="entry name" value="Nucleotide cyclase"/>
    <property type="match status" value="1"/>
</dbReference>
<feature type="domain" description="PAC" evidence="3">
    <location>
        <begin position="451"/>
        <end position="503"/>
    </location>
</feature>
<sequence>MVAVAVAVCALGSFTSAVIIQRAFVAATRTIRMWWLTLAGLITGVTIWTTHYTAMLGYAAQLALRIYTDIAGLSLASCTILAISGWLVAFGDTRQRGMLGGALVGTGLATAHFLDTYSLRFSAVTRYDPDLLVISVVAGVGICAGAGWLFQRYRNVPIAWPAALALMTGTLALHFVAMASLTVTPLTTERRTGGTVDLSAIATIVVFGCIMILVVALTVAYHSQRLALATAADRQRLRTALDALRASETHHRASIELNPQLPWLADASGNVVEMAPHWVELVGGSLADALGLGWTASVHPDDLPGVAALWSQAIENGDGKIADTRYRLRMQDGAYRWFRARARPRRDEVGQITAWYGTLEDIDDQVASELALRESEERYRLASRATNDVIWDWSFEQGRATWGGAVEEVLGYKNLNETTDLKWWLDRIHPGDVDHVIAAQKNAFDSGGSEWDQEYKFRKADGTYIDVASRCLIIRNEHGEPARLVGSMLDITARKQAEESLQQAAYHDPLTKLPNRAHYARMLDRALARAGKMSQYVGLIVLDLNNFKTLNDSMGHAAGDALLCEIAVRLLRSVPPEATVARLGGDEFAIILPGLSLLDAREETVRKILAPLESPALIEGLRVAISFCAGASIWPRDAETPGELMKCADLALYAAKADLPGTIRVFTPAMREVSESRATMLARARSALDDDRIVPFYQPKVCLRTGQIAGFEALLRWHD</sequence>
<accession>A0ABT4R3A5</accession>
<dbReference type="Pfam" id="PF03707">
    <property type="entry name" value="MHYT"/>
    <property type="match status" value="1"/>
</dbReference>
<dbReference type="EC" id="2.7.7.65" evidence="7"/>
<dbReference type="InterPro" id="IPR013655">
    <property type="entry name" value="PAS_fold_3"/>
</dbReference>
<proteinExistence type="predicted"/>
<name>A0ABT4R3A5_9HYPH</name>
<keyword evidence="7" id="KW-0808">Transferase</keyword>
<dbReference type="InterPro" id="IPR035919">
    <property type="entry name" value="EAL_sf"/>
</dbReference>
<dbReference type="Gene3D" id="3.30.450.20">
    <property type="entry name" value="PAS domain"/>
    <property type="match status" value="2"/>
</dbReference>
<dbReference type="InterPro" id="IPR052155">
    <property type="entry name" value="Biofilm_reg_signaling"/>
</dbReference>
<feature type="domain" description="EAL" evidence="4">
    <location>
        <begin position="677"/>
        <end position="719"/>
    </location>
</feature>
<dbReference type="PANTHER" id="PTHR44757">
    <property type="entry name" value="DIGUANYLATE CYCLASE DGCP"/>
    <property type="match status" value="1"/>
</dbReference>
<dbReference type="SMART" id="SM00086">
    <property type="entry name" value="PAC"/>
    <property type="match status" value="2"/>
</dbReference>
<dbReference type="PROSITE" id="PS50883">
    <property type="entry name" value="EAL"/>
    <property type="match status" value="1"/>
</dbReference>
<dbReference type="SMART" id="SM00267">
    <property type="entry name" value="GGDEF"/>
    <property type="match status" value="1"/>
</dbReference>
<feature type="domain" description="MHYT" evidence="6">
    <location>
        <begin position="1"/>
        <end position="184"/>
    </location>
</feature>
<keyword evidence="1" id="KW-0472">Membrane</keyword>
<dbReference type="InterPro" id="IPR005330">
    <property type="entry name" value="MHYT_dom"/>
</dbReference>
<dbReference type="Pfam" id="PF08447">
    <property type="entry name" value="PAS_3"/>
    <property type="match status" value="2"/>
</dbReference>
<comment type="caution">
    <text evidence="7">The sequence shown here is derived from an EMBL/GenBank/DDBJ whole genome shotgun (WGS) entry which is preliminary data.</text>
</comment>
<feature type="transmembrane region" description="Helical" evidence="1">
    <location>
        <begin position="162"/>
        <end position="186"/>
    </location>
</feature>
<evidence type="ECO:0000259" key="3">
    <source>
        <dbReference type="PROSITE" id="PS50113"/>
    </source>
</evidence>
<protein>
    <submittedName>
        <fullName evidence="7">Diguanylate cyclase</fullName>
        <ecNumber evidence="7">2.7.7.65</ecNumber>
    </submittedName>
</protein>
<dbReference type="PROSITE" id="PS50924">
    <property type="entry name" value="MHYT"/>
    <property type="match status" value="1"/>
</dbReference>
<evidence type="ECO:0000313" key="7">
    <source>
        <dbReference type="EMBL" id="MCZ8548317.1"/>
    </source>
</evidence>
<dbReference type="GO" id="GO:0052621">
    <property type="term" value="F:diguanylate cyclase activity"/>
    <property type="evidence" value="ECO:0007669"/>
    <property type="project" value="UniProtKB-EC"/>
</dbReference>
<dbReference type="InterPro" id="IPR001610">
    <property type="entry name" value="PAC"/>
</dbReference>
<dbReference type="NCBIfam" id="TIGR00254">
    <property type="entry name" value="GGDEF"/>
    <property type="match status" value="1"/>
</dbReference>
<evidence type="ECO:0000259" key="6">
    <source>
        <dbReference type="PROSITE" id="PS50924"/>
    </source>
</evidence>
<dbReference type="PROSITE" id="PS50887">
    <property type="entry name" value="GGDEF"/>
    <property type="match status" value="1"/>
</dbReference>
<dbReference type="CDD" id="cd00130">
    <property type="entry name" value="PAS"/>
    <property type="match status" value="2"/>
</dbReference>
<dbReference type="Gene3D" id="3.20.20.450">
    <property type="entry name" value="EAL domain"/>
    <property type="match status" value="1"/>
</dbReference>
<feature type="transmembrane region" description="Helical" evidence="1">
    <location>
        <begin position="33"/>
        <end position="58"/>
    </location>
</feature>
<feature type="domain" description="PAS" evidence="2">
    <location>
        <begin position="247"/>
        <end position="317"/>
    </location>
</feature>
<dbReference type="CDD" id="cd01949">
    <property type="entry name" value="GGDEF"/>
    <property type="match status" value="1"/>
</dbReference>
<evidence type="ECO:0000313" key="8">
    <source>
        <dbReference type="Proteomes" id="UP001152178"/>
    </source>
</evidence>
<dbReference type="RefSeq" id="WP_269908571.1">
    <property type="nucleotide sequence ID" value="NZ_JAPFQA010000025.1"/>
</dbReference>
<dbReference type="NCBIfam" id="TIGR00229">
    <property type="entry name" value="sensory_box"/>
    <property type="match status" value="2"/>
</dbReference>
<evidence type="ECO:0000256" key="1">
    <source>
        <dbReference type="PROSITE-ProRule" id="PRU00244"/>
    </source>
</evidence>
<keyword evidence="1" id="KW-0812">Transmembrane</keyword>
<dbReference type="Proteomes" id="UP001152178">
    <property type="component" value="Unassembled WGS sequence"/>
</dbReference>
<dbReference type="SMART" id="SM00091">
    <property type="entry name" value="PAS"/>
    <property type="match status" value="2"/>
</dbReference>
<keyword evidence="8" id="KW-1185">Reference proteome</keyword>
<evidence type="ECO:0000259" key="4">
    <source>
        <dbReference type="PROSITE" id="PS50883"/>
    </source>
</evidence>
<feature type="transmembrane region" description="Helical" evidence="1">
    <location>
        <begin position="131"/>
        <end position="150"/>
    </location>
</feature>
<keyword evidence="1" id="KW-1133">Transmembrane helix</keyword>
<dbReference type="PROSITE" id="PS50112">
    <property type="entry name" value="PAS"/>
    <property type="match status" value="1"/>
</dbReference>
<feature type="domain" description="PAC" evidence="3">
    <location>
        <begin position="322"/>
        <end position="374"/>
    </location>
</feature>
<dbReference type="InterPro" id="IPR035965">
    <property type="entry name" value="PAS-like_dom_sf"/>
</dbReference>
<reference evidence="7" key="1">
    <citation type="submission" date="2022-11" db="EMBL/GenBank/DDBJ databases">
        <authorList>
            <person name="Coimbra C."/>
        </authorList>
    </citation>
    <scope>NUCLEOTIDE SEQUENCE</scope>
    <source>
        <strain evidence="7">Jales19</strain>
    </source>
</reference>
<dbReference type="InterPro" id="IPR043128">
    <property type="entry name" value="Rev_trsase/Diguanyl_cyclase"/>
</dbReference>
<dbReference type="InterPro" id="IPR000700">
    <property type="entry name" value="PAS-assoc_C"/>
</dbReference>
<dbReference type="PROSITE" id="PS50113">
    <property type="entry name" value="PAC"/>
    <property type="match status" value="2"/>
</dbReference>
<keyword evidence="7" id="KW-0548">Nucleotidyltransferase</keyword>
<feature type="transmembrane region" description="Helical" evidence="1">
    <location>
        <begin position="70"/>
        <end position="91"/>
    </location>
</feature>
<evidence type="ECO:0000259" key="5">
    <source>
        <dbReference type="PROSITE" id="PS50887"/>
    </source>
</evidence>
<feature type="transmembrane region" description="Helical" evidence="1">
    <location>
        <begin position="97"/>
        <end position="119"/>
    </location>
</feature>
<dbReference type="InterPro" id="IPR001633">
    <property type="entry name" value="EAL_dom"/>
</dbReference>
<dbReference type="InterPro" id="IPR000014">
    <property type="entry name" value="PAS"/>
</dbReference>
<feature type="domain" description="GGDEF" evidence="5">
    <location>
        <begin position="535"/>
        <end position="668"/>
    </location>
</feature>
<dbReference type="SUPFAM" id="SSF55785">
    <property type="entry name" value="PYP-like sensor domain (PAS domain)"/>
    <property type="match status" value="2"/>
</dbReference>
<feature type="non-terminal residue" evidence="7">
    <location>
        <position position="719"/>
    </location>
</feature>
<dbReference type="Pfam" id="PF00990">
    <property type="entry name" value="GGDEF"/>
    <property type="match status" value="1"/>
</dbReference>